<protein>
    <submittedName>
        <fullName evidence="1">Uncharacterized protein</fullName>
    </submittedName>
</protein>
<reference evidence="1 2" key="1">
    <citation type="submission" date="2020-10" db="EMBL/GenBank/DDBJ databases">
        <title>Complete genome sequence of Paludibaculum fermentans P105T, a facultatively anaerobic acidobacterium capable of dissimilatory Fe(III) reduction.</title>
        <authorList>
            <person name="Dedysh S.N."/>
            <person name="Beletsky A.V."/>
            <person name="Kulichevskaya I.S."/>
            <person name="Mardanov A.V."/>
            <person name="Ravin N.V."/>
        </authorList>
    </citation>
    <scope>NUCLEOTIDE SEQUENCE [LARGE SCALE GENOMIC DNA]</scope>
    <source>
        <strain evidence="1 2">P105</strain>
    </source>
</reference>
<dbReference type="EMBL" id="CP063849">
    <property type="protein sequence ID" value="QOY86676.1"/>
    <property type="molecule type" value="Genomic_DNA"/>
</dbReference>
<dbReference type="AlphaFoldDB" id="A0A7S7SJQ3"/>
<dbReference type="RefSeq" id="WP_194448345.1">
    <property type="nucleotide sequence ID" value="NZ_CP063849.1"/>
</dbReference>
<dbReference type="Proteomes" id="UP000593892">
    <property type="component" value="Chromosome"/>
</dbReference>
<sequence>MMLLSGVAMRAQDLAGHYVLRGGHEVGSELLLKPDGRFEYMLAYGAADYAAKGSWKRQEGAIVLNTQAPDLPPFRMLKSESSKEEFSRVWVKAANGQPVPHIRVAVKAEDGVKEGKTSNEGAALFPRSGQVREVRFSVPVYGLEAGPFRLDPAQNEYYFEINGESITTVRFKEEKLAIDGKDLILRFWGGDRPMRYERQ</sequence>
<organism evidence="1 2">
    <name type="scientific">Paludibaculum fermentans</name>
    <dbReference type="NCBI Taxonomy" id="1473598"/>
    <lineage>
        <taxon>Bacteria</taxon>
        <taxon>Pseudomonadati</taxon>
        <taxon>Acidobacteriota</taxon>
        <taxon>Terriglobia</taxon>
        <taxon>Bryobacterales</taxon>
        <taxon>Bryobacteraceae</taxon>
        <taxon>Paludibaculum</taxon>
    </lineage>
</organism>
<proteinExistence type="predicted"/>
<name>A0A7S7SJQ3_PALFE</name>
<gene>
    <name evidence="1" type="ORF">IRI77_28385</name>
</gene>
<evidence type="ECO:0000313" key="1">
    <source>
        <dbReference type="EMBL" id="QOY86676.1"/>
    </source>
</evidence>
<dbReference type="KEGG" id="pfer:IRI77_28385"/>
<keyword evidence="2" id="KW-1185">Reference proteome</keyword>
<accession>A0A7S7SJQ3</accession>
<evidence type="ECO:0000313" key="2">
    <source>
        <dbReference type="Proteomes" id="UP000593892"/>
    </source>
</evidence>